<keyword evidence="8" id="KW-0406">Ion transport</keyword>
<keyword evidence="11 12" id="KW-0998">Cell outer membrane</keyword>
<comment type="caution">
    <text evidence="18">The sequence shown here is derived from an EMBL/GenBank/DDBJ whole genome shotgun (WGS) entry which is preliminary data.</text>
</comment>
<dbReference type="Gene3D" id="2.40.170.20">
    <property type="entry name" value="TonB-dependent receptor, beta-barrel domain"/>
    <property type="match status" value="1"/>
</dbReference>
<keyword evidence="4" id="KW-0410">Iron transport</keyword>
<dbReference type="PROSITE" id="PS52016">
    <property type="entry name" value="TONB_DEPENDENT_REC_3"/>
    <property type="match status" value="1"/>
</dbReference>
<keyword evidence="2 12" id="KW-0813">Transport</keyword>
<sequence>MSKKHLVAGLLPLAAFVHAQTALAADETIKVIGRSISDSNVLDIPANIKVITAEDIEASGATDLSTLLRGKSGIEISDTNSGPVFSMRGFGANGAHNTLILVDGRKLNKFDLSKPQIDSIPLNNIAFIEISSASAGVLYGDQAVGGVINIITKAPTQAGGTLGLEVGSFDTRGGNVSFAGPLNDDWSYYVSGSQKNSKNYRDHNDSRLGSILGRIQFDGEGRQFFAESSYYDNTRFYAGSITKQQFEENPRQANAGSGNDYSHEMTFANRIGLEQQLTDGWILQTKLISDQTKTNGYLWSSFTRKLESYSGDVQLENSWKSANGNGKLLLGIDAAKSRYVYSANRGLKQNKLSLYSVLNLPLSEGFSVTAGGRSSKVEDNVRDSALYPQGEKLEASASAAELGVNYQFSKAQRVYARIDQNFRFAKIDEQAYTSPGVFGLKPQRGTSLEFGWSADFYAHSLSVNLYRLDIKDEIIFDSSAPTPINGSFQGANVNADKSRRDGANINWTWNVTQELSTGLDYSYIDAKYTAGKYNGNRLPWVSTHSGNVFANYMLTPAWNIYAGASYSSERYVSGDKANQIEKSDAYWLGSLSTQYRLNDWSLMLSIENVTDERYSASTNSWGGYYPGDGRRATISANYDF</sequence>
<dbReference type="Proteomes" id="UP000094936">
    <property type="component" value="Unassembled WGS sequence"/>
</dbReference>
<evidence type="ECO:0000256" key="8">
    <source>
        <dbReference type="ARBA" id="ARBA00023065"/>
    </source>
</evidence>
<evidence type="ECO:0000313" key="18">
    <source>
        <dbReference type="EMBL" id="ODA33474.1"/>
    </source>
</evidence>
<dbReference type="InterPro" id="IPR000531">
    <property type="entry name" value="Beta-barrel_TonB"/>
</dbReference>
<dbReference type="OrthoDB" id="9764669at2"/>
<dbReference type="RefSeq" id="WP_068901997.1">
    <property type="nucleotide sequence ID" value="NZ_JBHUIF010000022.1"/>
</dbReference>
<dbReference type="GO" id="GO:0009279">
    <property type="term" value="C:cell outer membrane"/>
    <property type="evidence" value="ECO:0007669"/>
    <property type="project" value="UniProtKB-SubCell"/>
</dbReference>
<evidence type="ECO:0000256" key="9">
    <source>
        <dbReference type="ARBA" id="ARBA00023077"/>
    </source>
</evidence>
<dbReference type="SUPFAM" id="SSF56935">
    <property type="entry name" value="Porins"/>
    <property type="match status" value="1"/>
</dbReference>
<reference evidence="18 19" key="1">
    <citation type="submission" date="2016-05" db="EMBL/GenBank/DDBJ databases">
        <title>Genomic Taxonomy of the Vibrionaceae.</title>
        <authorList>
            <person name="Gomez-Gil B."/>
            <person name="Enciso-Ibarra J."/>
        </authorList>
    </citation>
    <scope>NUCLEOTIDE SEQUENCE [LARGE SCALE GENOMIC DNA]</scope>
    <source>
        <strain evidence="18 19">CAIM 1920</strain>
    </source>
</reference>
<dbReference type="InterPro" id="IPR012910">
    <property type="entry name" value="Plug_dom"/>
</dbReference>
<organism evidence="18 19">
    <name type="scientific">Veronia pacifica</name>
    <dbReference type="NCBI Taxonomy" id="1080227"/>
    <lineage>
        <taxon>Bacteria</taxon>
        <taxon>Pseudomonadati</taxon>
        <taxon>Pseudomonadota</taxon>
        <taxon>Gammaproteobacteria</taxon>
        <taxon>Vibrionales</taxon>
        <taxon>Vibrionaceae</taxon>
        <taxon>Veronia</taxon>
    </lineage>
</organism>
<evidence type="ECO:0000256" key="5">
    <source>
        <dbReference type="ARBA" id="ARBA00022692"/>
    </source>
</evidence>
<keyword evidence="10 12" id="KW-0472">Membrane</keyword>
<dbReference type="GO" id="GO:0015344">
    <property type="term" value="F:siderophore uptake transmembrane transporter activity"/>
    <property type="evidence" value="ECO:0007669"/>
    <property type="project" value="TreeGrafter"/>
</dbReference>
<evidence type="ECO:0000256" key="7">
    <source>
        <dbReference type="ARBA" id="ARBA00023004"/>
    </source>
</evidence>
<evidence type="ECO:0000256" key="13">
    <source>
        <dbReference type="PROSITE-ProRule" id="PRU10144"/>
    </source>
</evidence>
<evidence type="ECO:0000256" key="12">
    <source>
        <dbReference type="PROSITE-ProRule" id="PRU01360"/>
    </source>
</evidence>
<dbReference type="AlphaFoldDB" id="A0A1C3EJR7"/>
<feature type="chain" id="PRO_5008673166" description="TonB-dependent receptor" evidence="15">
    <location>
        <begin position="25"/>
        <end position="640"/>
    </location>
</feature>
<evidence type="ECO:0000259" key="17">
    <source>
        <dbReference type="Pfam" id="PF07715"/>
    </source>
</evidence>
<comment type="similarity">
    <text evidence="12 14">Belongs to the TonB-dependent receptor family.</text>
</comment>
<accession>A0A1C3EJR7</accession>
<dbReference type="InterPro" id="IPR036942">
    <property type="entry name" value="Beta-barrel_TonB_sf"/>
</dbReference>
<dbReference type="InterPro" id="IPR010917">
    <property type="entry name" value="TonB_rcpt_CS"/>
</dbReference>
<keyword evidence="3 12" id="KW-1134">Transmembrane beta strand</keyword>
<keyword evidence="6 15" id="KW-0732">Signal</keyword>
<dbReference type="CDD" id="cd01347">
    <property type="entry name" value="ligand_gated_channel"/>
    <property type="match status" value="1"/>
</dbReference>
<dbReference type="InterPro" id="IPR037066">
    <property type="entry name" value="Plug_dom_sf"/>
</dbReference>
<dbReference type="EMBL" id="LYBM01000016">
    <property type="protein sequence ID" value="ODA33474.1"/>
    <property type="molecule type" value="Genomic_DNA"/>
</dbReference>
<dbReference type="InterPro" id="IPR039426">
    <property type="entry name" value="TonB-dep_rcpt-like"/>
</dbReference>
<name>A0A1C3EJR7_9GAMM</name>
<evidence type="ECO:0000313" key="19">
    <source>
        <dbReference type="Proteomes" id="UP000094936"/>
    </source>
</evidence>
<dbReference type="Pfam" id="PF00593">
    <property type="entry name" value="TonB_dep_Rec_b-barrel"/>
    <property type="match status" value="1"/>
</dbReference>
<keyword evidence="9 14" id="KW-0798">TonB box</keyword>
<gene>
    <name evidence="18" type="ORF">A8L45_10530</name>
</gene>
<evidence type="ECO:0000256" key="2">
    <source>
        <dbReference type="ARBA" id="ARBA00022448"/>
    </source>
</evidence>
<evidence type="ECO:0000256" key="15">
    <source>
        <dbReference type="SAM" id="SignalP"/>
    </source>
</evidence>
<feature type="short sequence motif" description="TonB C-terminal box" evidence="13">
    <location>
        <begin position="623"/>
        <end position="640"/>
    </location>
</feature>
<proteinExistence type="inferred from homology"/>
<evidence type="ECO:0000256" key="1">
    <source>
        <dbReference type="ARBA" id="ARBA00004571"/>
    </source>
</evidence>
<dbReference type="PANTHER" id="PTHR32552">
    <property type="entry name" value="FERRICHROME IRON RECEPTOR-RELATED"/>
    <property type="match status" value="1"/>
</dbReference>
<evidence type="ECO:0000256" key="14">
    <source>
        <dbReference type="RuleBase" id="RU003357"/>
    </source>
</evidence>
<keyword evidence="19" id="KW-1185">Reference proteome</keyword>
<dbReference type="PANTHER" id="PTHR32552:SF68">
    <property type="entry name" value="FERRICHROME OUTER MEMBRANE TRANSPORTER_PHAGE RECEPTOR"/>
    <property type="match status" value="1"/>
</dbReference>
<keyword evidence="5 12" id="KW-0812">Transmembrane</keyword>
<evidence type="ECO:0000256" key="11">
    <source>
        <dbReference type="ARBA" id="ARBA00023237"/>
    </source>
</evidence>
<evidence type="ECO:0000256" key="3">
    <source>
        <dbReference type="ARBA" id="ARBA00022452"/>
    </source>
</evidence>
<comment type="subcellular location">
    <subcellularLocation>
        <location evidence="1 12">Cell outer membrane</location>
        <topology evidence="1 12">Multi-pass membrane protein</topology>
    </subcellularLocation>
</comment>
<evidence type="ECO:0008006" key="20">
    <source>
        <dbReference type="Google" id="ProtNLM"/>
    </source>
</evidence>
<dbReference type="PROSITE" id="PS01156">
    <property type="entry name" value="TONB_DEPENDENT_REC_2"/>
    <property type="match status" value="1"/>
</dbReference>
<protein>
    <recommendedName>
        <fullName evidence="20">TonB-dependent receptor</fullName>
    </recommendedName>
</protein>
<dbReference type="Gene3D" id="2.170.130.10">
    <property type="entry name" value="TonB-dependent receptor, plug domain"/>
    <property type="match status" value="1"/>
</dbReference>
<evidence type="ECO:0000256" key="4">
    <source>
        <dbReference type="ARBA" id="ARBA00022496"/>
    </source>
</evidence>
<dbReference type="Pfam" id="PF07715">
    <property type="entry name" value="Plug"/>
    <property type="match status" value="1"/>
</dbReference>
<evidence type="ECO:0000256" key="10">
    <source>
        <dbReference type="ARBA" id="ARBA00023136"/>
    </source>
</evidence>
<dbReference type="STRING" id="1080227.A8L45_10530"/>
<feature type="domain" description="TonB-dependent receptor-like beta-barrel" evidence="16">
    <location>
        <begin position="175"/>
        <end position="609"/>
    </location>
</feature>
<evidence type="ECO:0000256" key="6">
    <source>
        <dbReference type="ARBA" id="ARBA00022729"/>
    </source>
</evidence>
<keyword evidence="7" id="KW-0408">Iron</keyword>
<feature type="signal peptide" evidence="15">
    <location>
        <begin position="1"/>
        <end position="24"/>
    </location>
</feature>
<evidence type="ECO:0000259" key="16">
    <source>
        <dbReference type="Pfam" id="PF00593"/>
    </source>
</evidence>
<feature type="domain" description="TonB-dependent receptor plug" evidence="17">
    <location>
        <begin position="42"/>
        <end position="147"/>
    </location>
</feature>